<evidence type="ECO:0000313" key="2">
    <source>
        <dbReference type="EMBL" id="KDR12732.1"/>
    </source>
</evidence>
<proteinExistence type="predicted"/>
<dbReference type="AlphaFoldDB" id="A0A067R454"/>
<reference evidence="2 3" key="1">
    <citation type="journal article" date="2014" name="Nat. Commun.">
        <title>Molecular traces of alternative social organization in a termite genome.</title>
        <authorList>
            <person name="Terrapon N."/>
            <person name="Li C."/>
            <person name="Robertson H.M."/>
            <person name="Ji L."/>
            <person name="Meng X."/>
            <person name="Booth W."/>
            <person name="Chen Z."/>
            <person name="Childers C.P."/>
            <person name="Glastad K.M."/>
            <person name="Gokhale K."/>
            <person name="Gowin J."/>
            <person name="Gronenberg W."/>
            <person name="Hermansen R.A."/>
            <person name="Hu H."/>
            <person name="Hunt B.G."/>
            <person name="Huylmans A.K."/>
            <person name="Khalil S.M."/>
            <person name="Mitchell R.D."/>
            <person name="Munoz-Torres M.C."/>
            <person name="Mustard J.A."/>
            <person name="Pan H."/>
            <person name="Reese J.T."/>
            <person name="Scharf M.E."/>
            <person name="Sun F."/>
            <person name="Vogel H."/>
            <person name="Xiao J."/>
            <person name="Yang W."/>
            <person name="Yang Z."/>
            <person name="Yang Z."/>
            <person name="Zhou J."/>
            <person name="Zhu J."/>
            <person name="Brent C.S."/>
            <person name="Elsik C.G."/>
            <person name="Goodisman M.A."/>
            <person name="Liberles D.A."/>
            <person name="Roe R.M."/>
            <person name="Vargo E.L."/>
            <person name="Vilcinskas A."/>
            <person name="Wang J."/>
            <person name="Bornberg-Bauer E."/>
            <person name="Korb J."/>
            <person name="Zhang G."/>
            <person name="Liebig J."/>
        </authorList>
    </citation>
    <scope>NUCLEOTIDE SEQUENCE [LARGE SCALE GENOMIC DNA]</scope>
    <source>
        <tissue evidence="2">Whole organism</tissue>
    </source>
</reference>
<keyword evidence="1" id="KW-0732">Signal</keyword>
<name>A0A067R454_ZOONE</name>
<accession>A0A067R454</accession>
<protein>
    <submittedName>
        <fullName evidence="2">Uncharacterized protein</fullName>
    </submittedName>
</protein>
<sequence length="71" mass="7642">MEMSYTDCNSISGIRFAPQVILLLLVIVSVAICLPSDADPTDPDVGSNYSPTDLSGTVLKKKKLKKLLFLG</sequence>
<gene>
    <name evidence="2" type="ORF">L798_12526</name>
</gene>
<feature type="chain" id="PRO_5001644736" evidence="1">
    <location>
        <begin position="39"/>
        <end position="71"/>
    </location>
</feature>
<keyword evidence="3" id="KW-1185">Reference proteome</keyword>
<dbReference type="EMBL" id="KK852994">
    <property type="protein sequence ID" value="KDR12732.1"/>
    <property type="molecule type" value="Genomic_DNA"/>
</dbReference>
<evidence type="ECO:0000313" key="3">
    <source>
        <dbReference type="Proteomes" id="UP000027135"/>
    </source>
</evidence>
<feature type="signal peptide" evidence="1">
    <location>
        <begin position="1"/>
        <end position="38"/>
    </location>
</feature>
<dbReference type="InParanoid" id="A0A067R454"/>
<organism evidence="2 3">
    <name type="scientific">Zootermopsis nevadensis</name>
    <name type="common">Dampwood termite</name>
    <dbReference type="NCBI Taxonomy" id="136037"/>
    <lineage>
        <taxon>Eukaryota</taxon>
        <taxon>Metazoa</taxon>
        <taxon>Ecdysozoa</taxon>
        <taxon>Arthropoda</taxon>
        <taxon>Hexapoda</taxon>
        <taxon>Insecta</taxon>
        <taxon>Pterygota</taxon>
        <taxon>Neoptera</taxon>
        <taxon>Polyneoptera</taxon>
        <taxon>Dictyoptera</taxon>
        <taxon>Blattodea</taxon>
        <taxon>Blattoidea</taxon>
        <taxon>Termitoidae</taxon>
        <taxon>Termopsidae</taxon>
        <taxon>Zootermopsis</taxon>
    </lineage>
</organism>
<dbReference type="Proteomes" id="UP000027135">
    <property type="component" value="Unassembled WGS sequence"/>
</dbReference>
<evidence type="ECO:0000256" key="1">
    <source>
        <dbReference type="SAM" id="SignalP"/>
    </source>
</evidence>